<name>A0A1G8GSV9_9GAMM</name>
<dbReference type="AlphaFoldDB" id="A0A1G8GSV9"/>
<dbReference type="Proteomes" id="UP000198606">
    <property type="component" value="Unassembled WGS sequence"/>
</dbReference>
<evidence type="ECO:0000313" key="1">
    <source>
        <dbReference type="EMBL" id="SDH97360.1"/>
    </source>
</evidence>
<evidence type="ECO:0000313" key="2">
    <source>
        <dbReference type="Proteomes" id="UP000198606"/>
    </source>
</evidence>
<organism evidence="1 2">
    <name type="scientific">Phytopseudomonas flavescens</name>
    <dbReference type="NCBI Taxonomy" id="29435"/>
    <lineage>
        <taxon>Bacteria</taxon>
        <taxon>Pseudomonadati</taxon>
        <taxon>Pseudomonadota</taxon>
        <taxon>Gammaproteobacteria</taxon>
        <taxon>Pseudomonadales</taxon>
        <taxon>Pseudomonadaceae</taxon>
        <taxon>Phytopseudomonas</taxon>
    </lineage>
</organism>
<protein>
    <submittedName>
        <fullName evidence="1">Uncharacterized protein</fullName>
    </submittedName>
</protein>
<reference evidence="1 2" key="1">
    <citation type="submission" date="2016-10" db="EMBL/GenBank/DDBJ databases">
        <authorList>
            <person name="de Groot N.N."/>
        </authorList>
    </citation>
    <scope>NUCLEOTIDE SEQUENCE [LARGE SCALE GENOMIC DNA]</scope>
    <source>
        <strain evidence="1 2">LMG 18387</strain>
    </source>
</reference>
<proteinExistence type="predicted"/>
<accession>A0A1G8GSV9</accession>
<gene>
    <name evidence="1" type="ORF">SAMN05216588_109173</name>
</gene>
<dbReference type="STRING" id="29435.SAMN05216588_109173"/>
<sequence>MYFTGLRIRKPSNCSKSVRWGDVSPPLGSIARPHRGLDIHREADVHPSTAAASKACDDSGELNTRGDRLAVKELSDSVLSATAACEFDDQTLYAQDGNGMAFPVAIPCYVRLRFRARRLICAWRSAALCKARRQHNGCSFCSVTPVWSSVVLEKRRWLACRPTRGSKRSLRSLARAHARPLNKR</sequence>
<dbReference type="EMBL" id="FNDG01000009">
    <property type="protein sequence ID" value="SDH97360.1"/>
    <property type="molecule type" value="Genomic_DNA"/>
</dbReference>